<feature type="transmembrane region" description="Helical" evidence="3">
    <location>
        <begin position="268"/>
        <end position="293"/>
    </location>
</feature>
<dbReference type="GO" id="GO:0016020">
    <property type="term" value="C:membrane"/>
    <property type="evidence" value="ECO:0007669"/>
    <property type="project" value="TreeGrafter"/>
</dbReference>
<dbReference type="EMBL" id="CAJNOT010001050">
    <property type="protein sequence ID" value="CAF1135543.1"/>
    <property type="molecule type" value="Genomic_DNA"/>
</dbReference>
<dbReference type="PANTHER" id="PTHR44196">
    <property type="entry name" value="DEHYDROGENASE/REDUCTASE SDR FAMILY MEMBER 7B"/>
    <property type="match status" value="1"/>
</dbReference>
<evidence type="ECO:0000256" key="3">
    <source>
        <dbReference type="SAM" id="Phobius"/>
    </source>
</evidence>
<dbReference type="GO" id="GO:0016491">
    <property type="term" value="F:oxidoreductase activity"/>
    <property type="evidence" value="ECO:0007669"/>
    <property type="project" value="UniProtKB-KW"/>
</dbReference>
<dbReference type="Gene3D" id="3.40.50.720">
    <property type="entry name" value="NAD(P)-binding Rossmann-like Domain"/>
    <property type="match status" value="1"/>
</dbReference>
<keyword evidence="2" id="KW-0560">Oxidoreductase</keyword>
<evidence type="ECO:0000313" key="4">
    <source>
        <dbReference type="EMBL" id="CAF1135543.1"/>
    </source>
</evidence>
<gene>
    <name evidence="4" type="ORF">ZHD862_LOCUS19366</name>
</gene>
<dbReference type="Proteomes" id="UP000663864">
    <property type="component" value="Unassembled WGS sequence"/>
</dbReference>
<comment type="caution">
    <text evidence="4">The sequence shown here is derived from an EMBL/GenBank/DDBJ whole genome shotgun (WGS) entry which is preliminary data.</text>
</comment>
<dbReference type="InterPro" id="IPR002347">
    <property type="entry name" value="SDR_fam"/>
</dbReference>
<keyword evidence="3" id="KW-0472">Membrane</keyword>
<dbReference type="CDD" id="cd05233">
    <property type="entry name" value="SDR_c"/>
    <property type="match status" value="1"/>
</dbReference>
<feature type="transmembrane region" description="Helical" evidence="3">
    <location>
        <begin position="12"/>
        <end position="32"/>
    </location>
</feature>
<evidence type="ECO:0000256" key="1">
    <source>
        <dbReference type="ARBA" id="ARBA00006484"/>
    </source>
</evidence>
<sequence>MLSYDDNLRLKILAWFIHYPFYILWFIIKFFLNKKQNEWDNIQAPQFPRIIIITGASQGIGEGLVEYYLKNCSSCQIIIMISRSKEKLEIVKNRFNSDDKKKLMIYPCDVTDSDEMKRILLDIHRTYGQIDILFANAGLSYRQHALTNTFDKAVRDTFNININGVINTVMPLIEVKGVKQIALVSSQAAYAPFVSPIYGATKQCILSFGLDLRRLLAKDNIAVNIISPGPVLTPMLVGSYPRSVERGISIDKAVQIIFHGLRRNQAEIVFPAFTGVFMYTLSFLPLCIAEPVASYLMRGQ</sequence>
<proteinExistence type="inferred from homology"/>
<accession>A0A814RM64</accession>
<keyword evidence="3" id="KW-1133">Transmembrane helix</keyword>
<dbReference type="PANTHER" id="PTHR44196:SF1">
    <property type="entry name" value="DEHYDROGENASE_REDUCTASE SDR FAMILY MEMBER 7B"/>
    <property type="match status" value="1"/>
</dbReference>
<dbReference type="PRINTS" id="PR00081">
    <property type="entry name" value="GDHRDH"/>
</dbReference>
<evidence type="ECO:0000256" key="2">
    <source>
        <dbReference type="ARBA" id="ARBA00023002"/>
    </source>
</evidence>
<evidence type="ECO:0000313" key="5">
    <source>
        <dbReference type="Proteomes" id="UP000663864"/>
    </source>
</evidence>
<comment type="similarity">
    <text evidence="1">Belongs to the short-chain dehydrogenases/reductases (SDR) family.</text>
</comment>
<organism evidence="4 5">
    <name type="scientific">Rotaria sordida</name>
    <dbReference type="NCBI Taxonomy" id="392033"/>
    <lineage>
        <taxon>Eukaryota</taxon>
        <taxon>Metazoa</taxon>
        <taxon>Spiralia</taxon>
        <taxon>Gnathifera</taxon>
        <taxon>Rotifera</taxon>
        <taxon>Eurotatoria</taxon>
        <taxon>Bdelloidea</taxon>
        <taxon>Philodinida</taxon>
        <taxon>Philodinidae</taxon>
        <taxon>Rotaria</taxon>
    </lineage>
</organism>
<dbReference type="InterPro" id="IPR036291">
    <property type="entry name" value="NAD(P)-bd_dom_sf"/>
</dbReference>
<reference evidence="4" key="1">
    <citation type="submission" date="2021-02" db="EMBL/GenBank/DDBJ databases">
        <authorList>
            <person name="Nowell W R."/>
        </authorList>
    </citation>
    <scope>NUCLEOTIDE SEQUENCE</scope>
</reference>
<name>A0A814RM64_9BILA</name>
<dbReference type="AlphaFoldDB" id="A0A814RM64"/>
<dbReference type="SUPFAM" id="SSF51735">
    <property type="entry name" value="NAD(P)-binding Rossmann-fold domains"/>
    <property type="match status" value="1"/>
</dbReference>
<dbReference type="Pfam" id="PF00106">
    <property type="entry name" value="adh_short"/>
    <property type="match status" value="1"/>
</dbReference>
<keyword evidence="3" id="KW-0812">Transmembrane</keyword>
<protein>
    <submittedName>
        <fullName evidence="4">Uncharacterized protein</fullName>
    </submittedName>
</protein>